<dbReference type="Proteomes" id="UP000230392">
    <property type="component" value="Unassembled WGS sequence"/>
</dbReference>
<sequence>ATESGAAEILVTRDNVFLIANNIEKNRIREEEVAGLPIKPLGYSWYEEKEKTNLLSKVTSLSEVLYDTQGSRGPSDLSPLHFPLIEPELDRYRVLGKKVGKGLTKTARAIKPGQKETEIAAIMAEIFLADNIVPIVILVAADERIAKFRHPLPTENRLRNYVMLVVCGRKNGLIVSATRLVSFRKISPELRKKHRAVTYIDAAFILGTIPGIPIGKVFNAGVKAYQETGFPQEWHLHHQGGPTGYQPRYFKAIFAEKRKVVANSAFAWNPSITGTKSEDTILIPERGEPEIISTDAAWPMIEVEYRGKKIKRPDIMQR</sequence>
<organism evidence="2 3">
    <name type="scientific">bacterium (Candidatus Ratteibacteria) CG23_combo_of_CG06-09_8_20_14_all_48_7</name>
    <dbReference type="NCBI Taxonomy" id="2014292"/>
    <lineage>
        <taxon>Bacteria</taxon>
        <taxon>Candidatus Ratteibacteria</taxon>
    </lineage>
</organism>
<dbReference type="InterPro" id="IPR036005">
    <property type="entry name" value="Creatinase/aminopeptidase-like"/>
</dbReference>
<proteinExistence type="predicted"/>
<dbReference type="AlphaFoldDB" id="A0A2G9YC03"/>
<evidence type="ECO:0000259" key="1">
    <source>
        <dbReference type="Pfam" id="PF00557"/>
    </source>
</evidence>
<protein>
    <submittedName>
        <fullName evidence="2">Peptidase M24</fullName>
    </submittedName>
</protein>
<dbReference type="Gene3D" id="3.90.230.10">
    <property type="entry name" value="Creatinase/methionine aminopeptidase superfamily"/>
    <property type="match status" value="1"/>
</dbReference>
<evidence type="ECO:0000313" key="3">
    <source>
        <dbReference type="Proteomes" id="UP000230392"/>
    </source>
</evidence>
<dbReference type="Pfam" id="PF00557">
    <property type="entry name" value="Peptidase_M24"/>
    <property type="match status" value="1"/>
</dbReference>
<feature type="non-terminal residue" evidence="2">
    <location>
        <position position="1"/>
    </location>
</feature>
<dbReference type="InterPro" id="IPR000994">
    <property type="entry name" value="Pept_M24"/>
</dbReference>
<dbReference type="SUPFAM" id="SSF55920">
    <property type="entry name" value="Creatinase/aminopeptidase"/>
    <property type="match status" value="1"/>
</dbReference>
<dbReference type="CDD" id="cd01066">
    <property type="entry name" value="APP_MetAP"/>
    <property type="match status" value="1"/>
</dbReference>
<gene>
    <name evidence="2" type="ORF">COX46_03325</name>
</gene>
<dbReference type="InterPro" id="IPR050659">
    <property type="entry name" value="Peptidase_M24B"/>
</dbReference>
<feature type="domain" description="Peptidase M24" evidence="1">
    <location>
        <begin position="92"/>
        <end position="283"/>
    </location>
</feature>
<dbReference type="PANTHER" id="PTHR46112">
    <property type="entry name" value="AMINOPEPTIDASE"/>
    <property type="match status" value="1"/>
</dbReference>
<dbReference type="PANTHER" id="PTHR46112:SF2">
    <property type="entry name" value="XAA-PRO AMINOPEPTIDASE P-RELATED"/>
    <property type="match status" value="1"/>
</dbReference>
<name>A0A2G9YC03_9BACT</name>
<accession>A0A2G9YC03</accession>
<evidence type="ECO:0000313" key="2">
    <source>
        <dbReference type="EMBL" id="PIP16263.1"/>
    </source>
</evidence>
<dbReference type="EMBL" id="PCRF01000162">
    <property type="protein sequence ID" value="PIP16263.1"/>
    <property type="molecule type" value="Genomic_DNA"/>
</dbReference>
<comment type="caution">
    <text evidence="2">The sequence shown here is derived from an EMBL/GenBank/DDBJ whole genome shotgun (WGS) entry which is preliminary data.</text>
</comment>
<reference evidence="2 3" key="1">
    <citation type="submission" date="2017-09" db="EMBL/GenBank/DDBJ databases">
        <title>Depth-based differentiation of microbial function through sediment-hosted aquifers and enrichment of novel symbionts in the deep terrestrial subsurface.</title>
        <authorList>
            <person name="Probst A.J."/>
            <person name="Ladd B."/>
            <person name="Jarett J.K."/>
            <person name="Geller-Mcgrath D.E."/>
            <person name="Sieber C.M."/>
            <person name="Emerson J.B."/>
            <person name="Anantharaman K."/>
            <person name="Thomas B.C."/>
            <person name="Malmstrom R."/>
            <person name="Stieglmeier M."/>
            <person name="Klingl A."/>
            <person name="Woyke T."/>
            <person name="Ryan C.M."/>
            <person name="Banfield J.F."/>
        </authorList>
    </citation>
    <scope>NUCLEOTIDE SEQUENCE [LARGE SCALE GENOMIC DNA]</scope>
    <source>
        <strain evidence="2">CG23_combo_of_CG06-09_8_20_14_all_48_7</strain>
    </source>
</reference>